<dbReference type="InterPro" id="IPR017481">
    <property type="entry name" value="CHP03032"/>
</dbReference>
<evidence type="ECO:0000313" key="2">
    <source>
        <dbReference type="EMBL" id="AJA08517.1"/>
    </source>
</evidence>
<dbReference type="NCBIfam" id="TIGR03032">
    <property type="entry name" value="TIGR03032 family protein"/>
    <property type="match status" value="1"/>
</dbReference>
<dbReference type="EMBL" id="CP009122">
    <property type="protein sequence ID" value="AJA08517.1"/>
    <property type="molecule type" value="Genomic_DNA"/>
</dbReference>
<dbReference type="SUPFAM" id="SSF63825">
    <property type="entry name" value="YWTD domain"/>
    <property type="match status" value="1"/>
</dbReference>
<gene>
    <name evidence="2" type="ORF">SKP52_07990</name>
</gene>
<dbReference type="OrthoDB" id="238183at2"/>
<evidence type="ECO:0000259" key="1">
    <source>
        <dbReference type="Pfam" id="PF16261"/>
    </source>
</evidence>
<name>A0A0A7PKP6_9SPHN</name>
<dbReference type="Pfam" id="PF16261">
    <property type="entry name" value="DUF4915"/>
    <property type="match status" value="1"/>
</dbReference>
<reference evidence="2 3" key="1">
    <citation type="journal article" date="2015" name="Int. J. Syst. Evol. Microbiol.">
        <title>Description of Sphingopyxis fribergensis sp. nov. - a soil bacterium with the ability to degrade styrene and phenylacetic acid.</title>
        <authorList>
            <person name="Oelschlagel M."/>
            <person name="Ruckert C."/>
            <person name="Kalinowski J."/>
            <person name="Schmidt G."/>
            <person name="Schlomann M."/>
            <person name="Tischler D."/>
        </authorList>
    </citation>
    <scope>NUCLEOTIDE SEQUENCE [LARGE SCALE GENOMIC DNA]</scope>
    <source>
        <strain evidence="2 3">Kp5.2</strain>
    </source>
</reference>
<sequence>MSETETPDTSSSDTIEAVSTGKAYAPGAAPEAEPGKTNIAVSRGLSGWLAARRTSLAFTSYQTGQLFLVGLHPNGTVSFNQQSFSRAMGVCWRPGRLYLGSLFQLWRLENILRPGEVGNQAFDVVLVPRNAQTTGDVDIHEVAIDGEGRVVFVNTKYSCLATLDLTHSFKPIWKPAFISKLAPEDRCHLNGLAMQDGAPRYVTAVSRSDVIAGWRERRHEGGVLIDVQTDRIVTDQLSMPHSPRVVGDHVYVLDSGRGRIVRIDPATGEKADVAFCPGFLRGMSIVDGHAIVTVSKPRNGSFAGLLLDGELKARDAEPWCGVLIVNLTSGDIVEWIRLEGHITEMFDVTAMPGVVCPMSVGPAAAEMHNTVSFEQTHLLSLVEGANGGTEARLDRRSAVV</sequence>
<protein>
    <submittedName>
        <fullName evidence="2">TIGR03032 family protein</fullName>
    </submittedName>
</protein>
<keyword evidence="3" id="KW-1185">Reference proteome</keyword>
<feature type="domain" description="Conserved hypothetical protein CHP03032" evidence="1">
    <location>
        <begin position="45"/>
        <end position="358"/>
    </location>
</feature>
<dbReference type="Proteomes" id="UP000030907">
    <property type="component" value="Chromosome"/>
</dbReference>
<dbReference type="AlphaFoldDB" id="A0A0A7PKP6"/>
<evidence type="ECO:0000313" key="3">
    <source>
        <dbReference type="Proteomes" id="UP000030907"/>
    </source>
</evidence>
<dbReference type="HOGENOM" id="CLU_024442_0_0_5"/>
<organism evidence="2 3">
    <name type="scientific">Sphingopyxis fribergensis</name>
    <dbReference type="NCBI Taxonomy" id="1515612"/>
    <lineage>
        <taxon>Bacteria</taxon>
        <taxon>Pseudomonadati</taxon>
        <taxon>Pseudomonadota</taxon>
        <taxon>Alphaproteobacteria</taxon>
        <taxon>Sphingomonadales</taxon>
        <taxon>Sphingomonadaceae</taxon>
        <taxon>Sphingopyxis</taxon>
    </lineage>
</organism>
<accession>A0A0A7PKP6</accession>
<dbReference type="STRING" id="1515612.SKP52_07990"/>
<proteinExistence type="predicted"/>
<dbReference type="KEGG" id="sphk:SKP52_07990"/>